<evidence type="ECO:0000256" key="1">
    <source>
        <dbReference type="ARBA" id="ARBA00000073"/>
    </source>
</evidence>
<keyword evidence="4" id="KW-0413">Isomerase</keyword>
<dbReference type="InterPro" id="IPR006145">
    <property type="entry name" value="PsdUridine_synth_RsuA/RluA"/>
</dbReference>
<dbReference type="EMBL" id="SPQQ01000002">
    <property type="protein sequence ID" value="TGE38927.1"/>
    <property type="molecule type" value="Genomic_DNA"/>
</dbReference>
<dbReference type="InterPro" id="IPR020103">
    <property type="entry name" value="PsdUridine_synth_cat_dom_sf"/>
</dbReference>
<gene>
    <name evidence="6" type="ORF">E4K67_05495</name>
</gene>
<dbReference type="SUPFAM" id="SSF55120">
    <property type="entry name" value="Pseudouridine synthase"/>
    <property type="match status" value="1"/>
</dbReference>
<dbReference type="PROSITE" id="PS01129">
    <property type="entry name" value="PSI_RLU"/>
    <property type="match status" value="1"/>
</dbReference>
<evidence type="ECO:0000256" key="3">
    <source>
        <dbReference type="PIRSR" id="PIRSR606225-1"/>
    </source>
</evidence>
<comment type="caution">
    <text evidence="6">The sequence shown here is derived from an EMBL/GenBank/DDBJ whole genome shotgun (WGS) entry which is preliminary data.</text>
</comment>
<dbReference type="InterPro" id="IPR006224">
    <property type="entry name" value="PsdUridine_synth_RluA-like_CS"/>
</dbReference>
<keyword evidence="7" id="KW-1185">Reference proteome</keyword>
<sequence>MNAHHTLWEYQLKAEDSGQKYLSILLHKFHFSLRLLQRLKQGERVWVNGNFTYLTARGKEGETLSIQLFSEEETNIPGENLPIDILYEDEYLLVVNKPVGQVVHPTHRYLTNTLGNAVVGYWERKGEPRLYRPIHRIDRNTSGVVIIAKNQFAHQQLAWQLERGHIQKRYFGFVEGVIPENEGIIDDAIGFAPDSFIKRQAQPDGQLARTHYRVLHRYPKATFLEFILETGRTHQIRVHCEGINHPLLGDDLYNGDTTLLSRQALHSSMYAFLHPATGLPMVIRAPFPEDLRNLIKSLNSENSPGK</sequence>
<comment type="catalytic activity">
    <reaction evidence="1 4">
        <text>a uridine in RNA = a pseudouridine in RNA</text>
        <dbReference type="Rhea" id="RHEA:48348"/>
        <dbReference type="Rhea" id="RHEA-COMP:12068"/>
        <dbReference type="Rhea" id="RHEA-COMP:12069"/>
        <dbReference type="ChEBI" id="CHEBI:65314"/>
        <dbReference type="ChEBI" id="CHEBI:65315"/>
    </reaction>
</comment>
<dbReference type="Pfam" id="PF00849">
    <property type="entry name" value="PseudoU_synth_2"/>
    <property type="match status" value="1"/>
</dbReference>
<dbReference type="NCBIfam" id="TIGR00005">
    <property type="entry name" value="rluA_subfam"/>
    <property type="match status" value="1"/>
</dbReference>
<evidence type="ECO:0000256" key="4">
    <source>
        <dbReference type="RuleBase" id="RU362028"/>
    </source>
</evidence>
<proteinExistence type="inferred from homology"/>
<reference evidence="6 7" key="1">
    <citation type="submission" date="2019-03" db="EMBL/GenBank/DDBJ databases">
        <title>Draft Genome Sequence of Desulfosporosinus fructosivorans Strain 63.6F, Isolated from Marine Sediment in the Baltic Sea.</title>
        <authorList>
            <person name="Hausmann B."/>
            <person name="Vandieken V."/>
            <person name="Pjevac P."/>
            <person name="Schreck K."/>
            <person name="Herbold C.W."/>
            <person name="Loy A."/>
        </authorList>
    </citation>
    <scope>NUCLEOTIDE SEQUENCE [LARGE SCALE GENOMIC DNA]</scope>
    <source>
        <strain evidence="6 7">63.6F</strain>
    </source>
</reference>
<dbReference type="InterPro" id="IPR006225">
    <property type="entry name" value="PsdUridine_synth_RluC/D"/>
</dbReference>
<dbReference type="PANTHER" id="PTHR21600:SF35">
    <property type="entry name" value="PSEUDOURIDINE SYNTHASE"/>
    <property type="match status" value="1"/>
</dbReference>
<comment type="function">
    <text evidence="4">Responsible for synthesis of pseudouridine from uracil.</text>
</comment>
<feature type="active site" evidence="3">
    <location>
        <position position="138"/>
    </location>
</feature>
<feature type="domain" description="Pseudouridine synthase RsuA/RluA-like" evidence="5">
    <location>
        <begin position="91"/>
        <end position="241"/>
    </location>
</feature>
<accession>A0A4Z0RA05</accession>
<dbReference type="EC" id="5.4.99.-" evidence="4"/>
<dbReference type="InterPro" id="IPR050188">
    <property type="entry name" value="RluA_PseudoU_synthase"/>
</dbReference>
<dbReference type="Proteomes" id="UP000298460">
    <property type="component" value="Unassembled WGS sequence"/>
</dbReference>
<evidence type="ECO:0000256" key="2">
    <source>
        <dbReference type="ARBA" id="ARBA00010876"/>
    </source>
</evidence>
<name>A0A4Z0RA05_9FIRM</name>
<dbReference type="AlphaFoldDB" id="A0A4Z0RA05"/>
<dbReference type="RefSeq" id="WP_135545422.1">
    <property type="nucleotide sequence ID" value="NZ_SPQQ01000002.1"/>
</dbReference>
<dbReference type="GO" id="GO:0003723">
    <property type="term" value="F:RNA binding"/>
    <property type="evidence" value="ECO:0007669"/>
    <property type="project" value="InterPro"/>
</dbReference>
<dbReference type="CDD" id="cd02869">
    <property type="entry name" value="PseudoU_synth_RluA_like"/>
    <property type="match status" value="1"/>
</dbReference>
<evidence type="ECO:0000313" key="6">
    <source>
        <dbReference type="EMBL" id="TGE38927.1"/>
    </source>
</evidence>
<comment type="similarity">
    <text evidence="2 4">Belongs to the pseudouridine synthase RluA family.</text>
</comment>
<dbReference type="OrthoDB" id="9807829at2"/>
<organism evidence="6 7">
    <name type="scientific">Desulfosporosinus fructosivorans</name>
    <dbReference type="NCBI Taxonomy" id="2018669"/>
    <lineage>
        <taxon>Bacteria</taxon>
        <taxon>Bacillati</taxon>
        <taxon>Bacillota</taxon>
        <taxon>Clostridia</taxon>
        <taxon>Eubacteriales</taxon>
        <taxon>Desulfitobacteriaceae</taxon>
        <taxon>Desulfosporosinus</taxon>
    </lineage>
</organism>
<dbReference type="GO" id="GO:0000455">
    <property type="term" value="P:enzyme-directed rRNA pseudouridine synthesis"/>
    <property type="evidence" value="ECO:0007669"/>
    <property type="project" value="TreeGrafter"/>
</dbReference>
<dbReference type="Gene3D" id="3.30.2350.10">
    <property type="entry name" value="Pseudouridine synthase"/>
    <property type="match status" value="1"/>
</dbReference>
<dbReference type="GO" id="GO:0140098">
    <property type="term" value="F:catalytic activity, acting on RNA"/>
    <property type="evidence" value="ECO:0007669"/>
    <property type="project" value="UniProtKB-ARBA"/>
</dbReference>
<evidence type="ECO:0000313" key="7">
    <source>
        <dbReference type="Proteomes" id="UP000298460"/>
    </source>
</evidence>
<protein>
    <recommendedName>
        <fullName evidence="4">Pseudouridine synthase</fullName>
        <ecNumber evidence="4">5.4.99.-</ecNumber>
    </recommendedName>
</protein>
<dbReference type="GO" id="GO:0009982">
    <property type="term" value="F:pseudouridine synthase activity"/>
    <property type="evidence" value="ECO:0007669"/>
    <property type="project" value="InterPro"/>
</dbReference>
<dbReference type="PANTHER" id="PTHR21600">
    <property type="entry name" value="MITOCHONDRIAL RNA PSEUDOURIDINE SYNTHASE"/>
    <property type="match status" value="1"/>
</dbReference>
<evidence type="ECO:0000259" key="5">
    <source>
        <dbReference type="Pfam" id="PF00849"/>
    </source>
</evidence>